<keyword evidence="2" id="KW-1185">Reference proteome</keyword>
<proteinExistence type="predicted"/>
<dbReference type="Proteomes" id="UP000076532">
    <property type="component" value="Unassembled WGS sequence"/>
</dbReference>
<gene>
    <name evidence="1" type="ORF">FIBSPDRAFT_887411</name>
</gene>
<organism evidence="1 2">
    <name type="scientific">Athelia psychrophila</name>
    <dbReference type="NCBI Taxonomy" id="1759441"/>
    <lineage>
        <taxon>Eukaryota</taxon>
        <taxon>Fungi</taxon>
        <taxon>Dikarya</taxon>
        <taxon>Basidiomycota</taxon>
        <taxon>Agaricomycotina</taxon>
        <taxon>Agaricomycetes</taxon>
        <taxon>Agaricomycetidae</taxon>
        <taxon>Atheliales</taxon>
        <taxon>Atheliaceae</taxon>
        <taxon>Athelia</taxon>
    </lineage>
</organism>
<reference evidence="1 2" key="1">
    <citation type="journal article" date="2016" name="Mol. Biol. Evol.">
        <title>Comparative Genomics of Early-Diverging Mushroom-Forming Fungi Provides Insights into the Origins of Lignocellulose Decay Capabilities.</title>
        <authorList>
            <person name="Nagy L.G."/>
            <person name="Riley R."/>
            <person name="Tritt A."/>
            <person name="Adam C."/>
            <person name="Daum C."/>
            <person name="Floudas D."/>
            <person name="Sun H."/>
            <person name="Yadav J.S."/>
            <person name="Pangilinan J."/>
            <person name="Larsson K.H."/>
            <person name="Matsuura K."/>
            <person name="Barry K."/>
            <person name="Labutti K."/>
            <person name="Kuo R."/>
            <person name="Ohm R.A."/>
            <person name="Bhattacharya S.S."/>
            <person name="Shirouzu T."/>
            <person name="Yoshinaga Y."/>
            <person name="Martin F.M."/>
            <person name="Grigoriev I.V."/>
            <person name="Hibbett D.S."/>
        </authorList>
    </citation>
    <scope>NUCLEOTIDE SEQUENCE [LARGE SCALE GENOMIC DNA]</scope>
    <source>
        <strain evidence="1 2">CBS 109695</strain>
    </source>
</reference>
<dbReference type="AlphaFoldDB" id="A0A166PQ75"/>
<dbReference type="EMBL" id="KV417515">
    <property type="protein sequence ID" value="KZP26328.1"/>
    <property type="molecule type" value="Genomic_DNA"/>
</dbReference>
<accession>A0A166PQ75</accession>
<name>A0A166PQ75_9AGAM</name>
<sequence>MPVTVRLLMLYPSNARGWFKIDDQMVSVDTRRMIALKSQDLSLSHFASQLRDEVREDPDLRSPGQDQIYPRSGSAIIRGQRSGMTLTTGGNIERTASAEIFKDLTAQIAITYQQSPGRIWSKLVVSEWLSRSADRSTWFRQEDCHDNPGEIKNIPGSCRLGIESRQLIHQAQAQIPWAQSLAQSSATGHVRSAGLSLLFSSSSKIPRRATCEICVARREDSNVITANEIPLVSYIWRNAFRQGWISGGSSTCGNKNKKLGNWKACSVPVAAPKDWETVLEGRGTLAITHIVSELEHRNNKRLRNVVVKLRSFEVLHQKPRLWLARAYLCAMRC</sequence>
<evidence type="ECO:0000313" key="2">
    <source>
        <dbReference type="Proteomes" id="UP000076532"/>
    </source>
</evidence>
<evidence type="ECO:0000313" key="1">
    <source>
        <dbReference type="EMBL" id="KZP26328.1"/>
    </source>
</evidence>
<protein>
    <submittedName>
        <fullName evidence="1">Uncharacterized protein</fullName>
    </submittedName>
</protein>